<dbReference type="OrthoDB" id="223410at2"/>
<accession>A0A5C6FCR3</accession>
<gene>
    <name evidence="1" type="ORF">Poly51_20340</name>
</gene>
<dbReference type="AlphaFoldDB" id="A0A5C6FCR3"/>
<dbReference type="Pfam" id="PF15892">
    <property type="entry name" value="BNR_4"/>
    <property type="match status" value="1"/>
</dbReference>
<name>A0A5C6FCR3_9BACT</name>
<protein>
    <recommendedName>
        <fullName evidence="3">Sialidase domain-containing protein</fullName>
    </recommendedName>
</protein>
<keyword evidence="2" id="KW-1185">Reference proteome</keyword>
<dbReference type="Proteomes" id="UP000318288">
    <property type="component" value="Unassembled WGS sequence"/>
</dbReference>
<evidence type="ECO:0008006" key="3">
    <source>
        <dbReference type="Google" id="ProtNLM"/>
    </source>
</evidence>
<sequence>MNTNHLLIIFFVIASVSHCEARCQSAFAAKFEVSTVSDEGMPKTIVRPGALWNFGAGALQTYRGWQYAAFWDASKQVTVARRELPQGTWECASLGGYQRTSNINRGSAGPKARGFGDGHEKVAMGISSDGVIHLAFDHHVSTLHYRCSRPGLANKPKEFTWTEALFGAAEDNLGGPKLETVTYPSFVRDGDRLSLYLRLNVGSGSADSHLFEYHAGCWIINDPGSSKLIDKHWSGGNGTVNAYPHTMVVHKGRRHLTWCWRDTPDARTCHDLCYAYSDDHGQIWKNSTGTEIAVRGSKFISADSPGIAVLDIPPGSFYVNGGSMSVDDAGDIHVLMKGPSGRPMTAVRKASTGEWIRGEGSILGVLIARPEPRLVVAESGLYRQSSGKEGLTRISTPIEDLCRDSRYVVDRHRWQHDRVVSVIGQNGTKVSVIDFATEDQ</sequence>
<dbReference type="EMBL" id="SJPW01000002">
    <property type="protein sequence ID" value="TWU59248.1"/>
    <property type="molecule type" value="Genomic_DNA"/>
</dbReference>
<reference evidence="1 2" key="1">
    <citation type="submission" date="2019-02" db="EMBL/GenBank/DDBJ databases">
        <title>Deep-cultivation of Planctomycetes and their phenomic and genomic characterization uncovers novel biology.</title>
        <authorList>
            <person name="Wiegand S."/>
            <person name="Jogler M."/>
            <person name="Boedeker C."/>
            <person name="Pinto D."/>
            <person name="Vollmers J."/>
            <person name="Rivas-Marin E."/>
            <person name="Kohn T."/>
            <person name="Peeters S.H."/>
            <person name="Heuer A."/>
            <person name="Rast P."/>
            <person name="Oberbeckmann S."/>
            <person name="Bunk B."/>
            <person name="Jeske O."/>
            <person name="Meyerdierks A."/>
            <person name="Storesund J.E."/>
            <person name="Kallscheuer N."/>
            <person name="Luecker S."/>
            <person name="Lage O.M."/>
            <person name="Pohl T."/>
            <person name="Merkel B.J."/>
            <person name="Hornburger P."/>
            <person name="Mueller R.-W."/>
            <person name="Bruemmer F."/>
            <person name="Labrenz M."/>
            <person name="Spormann A.M."/>
            <person name="Op Den Camp H."/>
            <person name="Overmann J."/>
            <person name="Amann R."/>
            <person name="Jetten M.S.M."/>
            <person name="Mascher T."/>
            <person name="Medema M.H."/>
            <person name="Devos D.P."/>
            <person name="Kaster A.-K."/>
            <person name="Ovreas L."/>
            <person name="Rohde M."/>
            <person name="Galperin M.Y."/>
            <person name="Jogler C."/>
        </authorList>
    </citation>
    <scope>NUCLEOTIDE SEQUENCE [LARGE SCALE GENOMIC DNA]</scope>
    <source>
        <strain evidence="1 2">Poly51</strain>
    </source>
</reference>
<comment type="caution">
    <text evidence="1">The sequence shown here is derived from an EMBL/GenBank/DDBJ whole genome shotgun (WGS) entry which is preliminary data.</text>
</comment>
<proteinExistence type="predicted"/>
<evidence type="ECO:0000313" key="1">
    <source>
        <dbReference type="EMBL" id="TWU59248.1"/>
    </source>
</evidence>
<organism evidence="1 2">
    <name type="scientific">Rubripirellula tenax</name>
    <dbReference type="NCBI Taxonomy" id="2528015"/>
    <lineage>
        <taxon>Bacteria</taxon>
        <taxon>Pseudomonadati</taxon>
        <taxon>Planctomycetota</taxon>
        <taxon>Planctomycetia</taxon>
        <taxon>Pirellulales</taxon>
        <taxon>Pirellulaceae</taxon>
        <taxon>Rubripirellula</taxon>
    </lineage>
</organism>
<evidence type="ECO:0000313" key="2">
    <source>
        <dbReference type="Proteomes" id="UP000318288"/>
    </source>
</evidence>